<dbReference type="SUPFAM" id="SSF48163">
    <property type="entry name" value="An anticodon-binding domain of class I aminoacyl-tRNA synthetases"/>
    <property type="match status" value="1"/>
</dbReference>
<evidence type="ECO:0000313" key="13">
    <source>
        <dbReference type="Proteomes" id="UP000615687"/>
    </source>
</evidence>
<dbReference type="SUPFAM" id="SSF52374">
    <property type="entry name" value="Nucleotidylyl transferase"/>
    <property type="match status" value="1"/>
</dbReference>
<dbReference type="EC" id="6.1.1.17" evidence="8"/>
<comment type="subcellular location">
    <subcellularLocation>
        <location evidence="8">Cytoplasm</location>
    </subcellularLocation>
</comment>
<dbReference type="EMBL" id="JACYXJ010000002">
    <property type="protein sequence ID" value="MBD8875790.1"/>
    <property type="molecule type" value="Genomic_DNA"/>
</dbReference>
<comment type="catalytic activity">
    <reaction evidence="8">
        <text>tRNA(Glu) + L-glutamate + ATP = L-glutamyl-tRNA(Glu) + AMP + diphosphate</text>
        <dbReference type="Rhea" id="RHEA:23540"/>
        <dbReference type="Rhea" id="RHEA-COMP:9663"/>
        <dbReference type="Rhea" id="RHEA-COMP:9680"/>
        <dbReference type="ChEBI" id="CHEBI:29985"/>
        <dbReference type="ChEBI" id="CHEBI:30616"/>
        <dbReference type="ChEBI" id="CHEBI:33019"/>
        <dbReference type="ChEBI" id="CHEBI:78442"/>
        <dbReference type="ChEBI" id="CHEBI:78520"/>
        <dbReference type="ChEBI" id="CHEBI:456215"/>
        <dbReference type="EC" id="6.1.1.17"/>
    </reaction>
</comment>
<dbReference type="Gene3D" id="1.10.10.350">
    <property type="match status" value="1"/>
</dbReference>
<feature type="compositionally biased region" description="Basic and acidic residues" evidence="9">
    <location>
        <begin position="111"/>
        <end position="133"/>
    </location>
</feature>
<evidence type="ECO:0000259" key="10">
    <source>
        <dbReference type="Pfam" id="PF00749"/>
    </source>
</evidence>
<name>A0ABR9C7A6_9HYPH</name>
<keyword evidence="13" id="KW-1185">Reference proteome</keyword>
<gene>
    <name evidence="8" type="primary">gltX</name>
    <name evidence="12" type="ORF">IG617_05770</name>
</gene>
<feature type="domain" description="Aminoacyl-tRNA synthetase class I anticodon-binding" evidence="11">
    <location>
        <begin position="339"/>
        <end position="470"/>
    </location>
</feature>
<dbReference type="Pfam" id="PF00749">
    <property type="entry name" value="tRNA-synt_1c"/>
    <property type="match status" value="1"/>
</dbReference>
<evidence type="ECO:0000313" key="12">
    <source>
        <dbReference type="EMBL" id="MBD8875790.1"/>
    </source>
</evidence>
<keyword evidence="3 8" id="KW-0436">Ligase</keyword>
<feature type="short sequence motif" description="'HIGH' region" evidence="8">
    <location>
        <begin position="11"/>
        <end position="21"/>
    </location>
</feature>
<dbReference type="InterPro" id="IPR001412">
    <property type="entry name" value="aa-tRNA-synth_I_CS"/>
</dbReference>
<dbReference type="InterPro" id="IPR033910">
    <property type="entry name" value="GluRS_core"/>
</dbReference>
<dbReference type="PROSITE" id="PS00178">
    <property type="entry name" value="AA_TRNA_LIGASE_I"/>
    <property type="match status" value="1"/>
</dbReference>
<dbReference type="NCBIfam" id="TIGR00464">
    <property type="entry name" value="gltX_bact"/>
    <property type="match status" value="1"/>
</dbReference>
<dbReference type="Proteomes" id="UP000615687">
    <property type="component" value="Unassembled WGS sequence"/>
</dbReference>
<evidence type="ECO:0000256" key="9">
    <source>
        <dbReference type="SAM" id="MobiDB-lite"/>
    </source>
</evidence>
<dbReference type="CDD" id="cd00808">
    <property type="entry name" value="GluRS_core"/>
    <property type="match status" value="1"/>
</dbReference>
<accession>A0ABR9C7A6</accession>
<evidence type="ECO:0000256" key="6">
    <source>
        <dbReference type="ARBA" id="ARBA00022917"/>
    </source>
</evidence>
<dbReference type="InterPro" id="IPR008925">
    <property type="entry name" value="aa_tRNA-synth_I_cd-bd_sf"/>
</dbReference>
<feature type="domain" description="Glutamyl/glutaminyl-tRNA synthetase class Ib catalytic" evidence="10">
    <location>
        <begin position="4"/>
        <end position="307"/>
    </location>
</feature>
<evidence type="ECO:0000259" key="11">
    <source>
        <dbReference type="Pfam" id="PF19269"/>
    </source>
</evidence>
<keyword evidence="6 8" id="KW-0648">Protein biosynthesis</keyword>
<dbReference type="InterPro" id="IPR049940">
    <property type="entry name" value="GluQ/Sye"/>
</dbReference>
<evidence type="ECO:0000256" key="3">
    <source>
        <dbReference type="ARBA" id="ARBA00022598"/>
    </source>
</evidence>
<evidence type="ECO:0000256" key="2">
    <source>
        <dbReference type="ARBA" id="ARBA00022490"/>
    </source>
</evidence>
<evidence type="ECO:0000256" key="1">
    <source>
        <dbReference type="ARBA" id="ARBA00007894"/>
    </source>
</evidence>
<feature type="region of interest" description="Disordered" evidence="9">
    <location>
        <begin position="111"/>
        <end position="137"/>
    </location>
</feature>
<dbReference type="PANTHER" id="PTHR43311">
    <property type="entry name" value="GLUTAMATE--TRNA LIGASE"/>
    <property type="match status" value="1"/>
</dbReference>
<feature type="short sequence motif" description="'KMSKS' region" evidence="8">
    <location>
        <begin position="240"/>
        <end position="244"/>
    </location>
</feature>
<dbReference type="RefSeq" id="WP_192108168.1">
    <property type="nucleotide sequence ID" value="NZ_JACYXJ010000002.1"/>
</dbReference>
<dbReference type="GO" id="GO:0004818">
    <property type="term" value="F:glutamate-tRNA ligase activity"/>
    <property type="evidence" value="ECO:0007669"/>
    <property type="project" value="UniProtKB-EC"/>
</dbReference>
<dbReference type="InterPro" id="IPR014729">
    <property type="entry name" value="Rossmann-like_a/b/a_fold"/>
</dbReference>
<dbReference type="HAMAP" id="MF_00022">
    <property type="entry name" value="Glu_tRNA_synth_type1"/>
    <property type="match status" value="1"/>
</dbReference>
<evidence type="ECO:0000256" key="8">
    <source>
        <dbReference type="HAMAP-Rule" id="MF_00022"/>
    </source>
</evidence>
<comment type="function">
    <text evidence="8">Catalyzes the attachment of glutamate to tRNA(Glu) in a two-step reaction: glutamate is first activated by ATP to form Glu-AMP and then transferred to the acceptor end of tRNA(Glu).</text>
</comment>
<dbReference type="PANTHER" id="PTHR43311:SF2">
    <property type="entry name" value="GLUTAMATE--TRNA LIGASE, MITOCHONDRIAL-RELATED"/>
    <property type="match status" value="1"/>
</dbReference>
<organism evidence="12 13">
    <name type="scientific">Roseibium polysiphoniae</name>
    <dbReference type="NCBI Taxonomy" id="2571221"/>
    <lineage>
        <taxon>Bacteria</taxon>
        <taxon>Pseudomonadati</taxon>
        <taxon>Pseudomonadota</taxon>
        <taxon>Alphaproteobacteria</taxon>
        <taxon>Hyphomicrobiales</taxon>
        <taxon>Stappiaceae</taxon>
        <taxon>Roseibium</taxon>
    </lineage>
</organism>
<dbReference type="Pfam" id="PF19269">
    <property type="entry name" value="Anticodon_2"/>
    <property type="match status" value="1"/>
</dbReference>
<comment type="caution">
    <text evidence="8">Lacks conserved residue(s) required for the propagation of feature annotation.</text>
</comment>
<comment type="similarity">
    <text evidence="1 8">Belongs to the class-I aminoacyl-tRNA synthetase family. Glutamate--tRNA ligase type 1 subfamily.</text>
</comment>
<reference evidence="12 13" key="1">
    <citation type="submission" date="2020-09" db="EMBL/GenBank/DDBJ databases">
        <title>The genome sequence of type strain Labrenzia polysiphoniae KACC 19711.</title>
        <authorList>
            <person name="Liu Y."/>
        </authorList>
    </citation>
    <scope>NUCLEOTIDE SEQUENCE [LARGE SCALE GENOMIC DNA]</scope>
    <source>
        <strain evidence="12 13">KACC 19711</strain>
    </source>
</reference>
<proteinExistence type="inferred from homology"/>
<dbReference type="InterPro" id="IPR000924">
    <property type="entry name" value="Glu/Gln-tRNA-synth"/>
</dbReference>
<keyword evidence="7 8" id="KW-0030">Aminoacyl-tRNA synthetase</keyword>
<dbReference type="PRINTS" id="PR00987">
    <property type="entry name" value="TRNASYNTHGLU"/>
</dbReference>
<evidence type="ECO:0000256" key="5">
    <source>
        <dbReference type="ARBA" id="ARBA00022840"/>
    </source>
</evidence>
<comment type="caution">
    <text evidence="12">The sequence shown here is derived from an EMBL/GenBank/DDBJ whole genome shotgun (WGS) entry which is preliminary data.</text>
</comment>
<protein>
    <recommendedName>
        <fullName evidence="8">Glutamate--tRNA ligase</fullName>
        <ecNumber evidence="8">6.1.1.17</ecNumber>
    </recommendedName>
    <alternativeName>
        <fullName evidence="8">Glutamyl-tRNA synthetase</fullName>
        <shortName evidence="8">GluRS</shortName>
    </alternativeName>
</protein>
<comment type="subunit">
    <text evidence="8">Monomer.</text>
</comment>
<keyword evidence="5 8" id="KW-0067">ATP-binding</keyword>
<dbReference type="InterPro" id="IPR045462">
    <property type="entry name" value="aa-tRNA-synth_I_cd-bd"/>
</dbReference>
<dbReference type="Gene3D" id="3.40.50.620">
    <property type="entry name" value="HUPs"/>
    <property type="match status" value="1"/>
</dbReference>
<evidence type="ECO:0000256" key="4">
    <source>
        <dbReference type="ARBA" id="ARBA00022741"/>
    </source>
</evidence>
<evidence type="ECO:0000256" key="7">
    <source>
        <dbReference type="ARBA" id="ARBA00023146"/>
    </source>
</evidence>
<keyword evidence="4 8" id="KW-0547">Nucleotide-binding</keyword>
<feature type="binding site" evidence="8">
    <location>
        <position position="243"/>
    </location>
    <ligand>
        <name>ATP</name>
        <dbReference type="ChEBI" id="CHEBI:30616"/>
    </ligand>
</feature>
<dbReference type="InterPro" id="IPR004527">
    <property type="entry name" value="Glu-tRNA-ligase_bac/mito"/>
</dbReference>
<keyword evidence="2 8" id="KW-0963">Cytoplasm</keyword>
<dbReference type="InterPro" id="IPR020058">
    <property type="entry name" value="Glu/Gln-tRNA-synth_Ib_cat-dom"/>
</dbReference>
<sequence>MANQIVTRFAPSPTGFLHIGGARTALFNWLFAKHHGGKMLLRIEDTDRARSTQDAVDAILDGLTWLGLDWEGDPISQVGRVDRHREVVDALVAAGKAYPCYATPEELTEMREKARAEGRPPRYDGRWRERDASEAPEGVAPAIRLKAPQEGETVVDDLVQGRVTFPNKDLDDLVLMRSDGTPTYMLAVVVDDHDMGITHIIRGDDHLTNAARQSLIFQAMGWTVPAMSHIPLIHGPDGAKLSKRHGATGAEAYRALGYLPQAMRNYLARLGWSHGDEEIMSTEDMIKWFGMDAIGKSPSRFDFKKLENLNGHYMRSTDDAELLAHWKTCLAHTDGGDAVLAWMADGENEATALAALPGLKERAKTLVELTESASYLWRQRPLDCDEKANKILDEGARAILADLSNVLSGVSEWAAEPLEVAVKAYAEEKELKLGKVAQPLRAALTGRGTSPGIYDVLVALGREESIARVSDQAS</sequence>
<dbReference type="InterPro" id="IPR020751">
    <property type="entry name" value="aa-tRNA-synth_I_codon-bd_sub2"/>
</dbReference>